<reference evidence="1 2" key="1">
    <citation type="submission" date="2023-04" db="EMBL/GenBank/DDBJ databases">
        <title>Genome of Basidiobolus ranarum AG-B5.</title>
        <authorList>
            <person name="Stajich J.E."/>
            <person name="Carter-House D."/>
            <person name="Gryganskyi A."/>
        </authorList>
    </citation>
    <scope>NUCLEOTIDE SEQUENCE [LARGE SCALE GENOMIC DNA]</scope>
    <source>
        <strain evidence="1 2">AG-B5</strain>
    </source>
</reference>
<dbReference type="Proteomes" id="UP001479436">
    <property type="component" value="Unassembled WGS sequence"/>
</dbReference>
<gene>
    <name evidence="1" type="ORF">K7432_009869</name>
</gene>
<proteinExistence type="predicted"/>
<dbReference type="EMBL" id="JASJQH010007514">
    <property type="protein sequence ID" value="KAK9708028.1"/>
    <property type="molecule type" value="Genomic_DNA"/>
</dbReference>
<evidence type="ECO:0000313" key="1">
    <source>
        <dbReference type="EMBL" id="KAK9708028.1"/>
    </source>
</evidence>
<protein>
    <submittedName>
        <fullName evidence="1">Uncharacterized protein</fullName>
    </submittedName>
</protein>
<dbReference type="PANTHER" id="PTHR38696">
    <property type="entry name" value="MEDIATOR OF RNA POLYMERASE II TRANSCRIPTION SUBUNIT 13"/>
    <property type="match status" value="1"/>
</dbReference>
<organism evidence="1 2">
    <name type="scientific">Basidiobolus ranarum</name>
    <dbReference type="NCBI Taxonomy" id="34480"/>
    <lineage>
        <taxon>Eukaryota</taxon>
        <taxon>Fungi</taxon>
        <taxon>Fungi incertae sedis</taxon>
        <taxon>Zoopagomycota</taxon>
        <taxon>Entomophthoromycotina</taxon>
        <taxon>Basidiobolomycetes</taxon>
        <taxon>Basidiobolales</taxon>
        <taxon>Basidiobolaceae</taxon>
        <taxon>Basidiobolus</taxon>
    </lineage>
</organism>
<sequence>MAKHAEMTLPSYESSTSLSSSVCCISLNQSDKIRLIGTPKDMRMSFRDMLKDSWGRGIQDEREYYEQPEFKLNGNPWYGQGDDSVPSRLLLVRMLRYMEQQGWRYLGAVDISKKESDKDSLFFEYTGVVCSPVIFSISFNQSDRLRVICAPPEIQDAIREAVRNCWTIQNERCYNGSLEFKLLGNPWWANGQDAIRARVLLVNILAALRAMGYKMYASIDISARDQGDLDSWFFRERSD</sequence>
<keyword evidence="2" id="KW-1185">Reference proteome</keyword>
<comment type="caution">
    <text evidence="1">The sequence shown here is derived from an EMBL/GenBank/DDBJ whole genome shotgun (WGS) entry which is preliminary data.</text>
</comment>
<evidence type="ECO:0000313" key="2">
    <source>
        <dbReference type="Proteomes" id="UP001479436"/>
    </source>
</evidence>
<dbReference type="PANTHER" id="PTHR38696:SF1">
    <property type="entry name" value="MEDIATOR OF RNA POLYMERASE II TRANSCRIPTION SUBUNIT 13"/>
    <property type="match status" value="1"/>
</dbReference>
<name>A0ABR2VWH5_9FUNG</name>
<accession>A0ABR2VWH5</accession>